<organism evidence="4 5">
    <name type="scientific">Dreissena polymorpha</name>
    <name type="common">Zebra mussel</name>
    <name type="synonym">Mytilus polymorpha</name>
    <dbReference type="NCBI Taxonomy" id="45954"/>
    <lineage>
        <taxon>Eukaryota</taxon>
        <taxon>Metazoa</taxon>
        <taxon>Spiralia</taxon>
        <taxon>Lophotrochozoa</taxon>
        <taxon>Mollusca</taxon>
        <taxon>Bivalvia</taxon>
        <taxon>Autobranchia</taxon>
        <taxon>Heteroconchia</taxon>
        <taxon>Euheterodonta</taxon>
        <taxon>Imparidentia</taxon>
        <taxon>Neoheterodontei</taxon>
        <taxon>Myida</taxon>
        <taxon>Dreissenoidea</taxon>
        <taxon>Dreissenidae</taxon>
        <taxon>Dreissena</taxon>
    </lineage>
</organism>
<name>A0A9D4GAZ5_DREPO</name>
<dbReference type="Gene3D" id="3.10.100.10">
    <property type="entry name" value="Mannose-Binding Protein A, subunit A"/>
    <property type="match status" value="1"/>
</dbReference>
<keyword evidence="2" id="KW-0732">Signal</keyword>
<comment type="caution">
    <text evidence="4">The sequence shown here is derived from an EMBL/GenBank/DDBJ whole genome shotgun (WGS) entry which is preliminary data.</text>
</comment>
<dbReference type="PROSITE" id="PS00615">
    <property type="entry name" value="C_TYPE_LECTIN_1"/>
    <property type="match status" value="1"/>
</dbReference>
<dbReference type="SUPFAM" id="SSF56436">
    <property type="entry name" value="C-type lectin-like"/>
    <property type="match status" value="1"/>
</dbReference>
<feature type="domain" description="C-type lectin" evidence="3">
    <location>
        <begin position="31"/>
        <end position="149"/>
    </location>
</feature>
<dbReference type="InterPro" id="IPR016186">
    <property type="entry name" value="C-type_lectin-like/link_sf"/>
</dbReference>
<evidence type="ECO:0000313" key="5">
    <source>
        <dbReference type="Proteomes" id="UP000828390"/>
    </source>
</evidence>
<feature type="chain" id="PRO_5039461071" description="C-type lectin domain-containing protein" evidence="2">
    <location>
        <begin position="20"/>
        <end position="160"/>
    </location>
</feature>
<dbReference type="EMBL" id="JAIWYP010000006">
    <property type="protein sequence ID" value="KAH3813886.1"/>
    <property type="molecule type" value="Genomic_DNA"/>
</dbReference>
<evidence type="ECO:0000313" key="4">
    <source>
        <dbReference type="EMBL" id="KAH3813886.1"/>
    </source>
</evidence>
<keyword evidence="5" id="KW-1185">Reference proteome</keyword>
<feature type="signal peptide" evidence="2">
    <location>
        <begin position="1"/>
        <end position="19"/>
    </location>
</feature>
<dbReference type="OrthoDB" id="6271941at2759"/>
<dbReference type="InterPro" id="IPR001304">
    <property type="entry name" value="C-type_lectin-like"/>
</dbReference>
<dbReference type="PANTHER" id="PTHR22803">
    <property type="entry name" value="MANNOSE, PHOSPHOLIPASE, LECTIN RECEPTOR RELATED"/>
    <property type="match status" value="1"/>
</dbReference>
<dbReference type="AlphaFoldDB" id="A0A9D4GAZ5"/>
<dbReference type="InterPro" id="IPR050111">
    <property type="entry name" value="C-type_lectin/snaclec_domain"/>
</dbReference>
<evidence type="ECO:0000256" key="1">
    <source>
        <dbReference type="ARBA" id="ARBA00023157"/>
    </source>
</evidence>
<dbReference type="CDD" id="cd00037">
    <property type="entry name" value="CLECT"/>
    <property type="match status" value="1"/>
</dbReference>
<accession>A0A9D4GAZ5</accession>
<protein>
    <recommendedName>
        <fullName evidence="3">C-type lectin domain-containing protein</fullName>
    </recommendedName>
</protein>
<keyword evidence="1" id="KW-1015">Disulfide bond</keyword>
<proteinExistence type="predicted"/>
<dbReference type="SMART" id="SM00034">
    <property type="entry name" value="CLECT"/>
    <property type="match status" value="1"/>
</dbReference>
<dbReference type="InterPro" id="IPR018378">
    <property type="entry name" value="C-type_lectin_CS"/>
</dbReference>
<evidence type="ECO:0000259" key="3">
    <source>
        <dbReference type="PROSITE" id="PS50041"/>
    </source>
</evidence>
<reference evidence="4" key="1">
    <citation type="journal article" date="2019" name="bioRxiv">
        <title>The Genome of the Zebra Mussel, Dreissena polymorpha: A Resource for Invasive Species Research.</title>
        <authorList>
            <person name="McCartney M.A."/>
            <person name="Auch B."/>
            <person name="Kono T."/>
            <person name="Mallez S."/>
            <person name="Zhang Y."/>
            <person name="Obille A."/>
            <person name="Becker A."/>
            <person name="Abrahante J.E."/>
            <person name="Garbe J."/>
            <person name="Badalamenti J.P."/>
            <person name="Herman A."/>
            <person name="Mangelson H."/>
            <person name="Liachko I."/>
            <person name="Sullivan S."/>
            <person name="Sone E.D."/>
            <person name="Koren S."/>
            <person name="Silverstein K.A.T."/>
            <person name="Beckman K.B."/>
            <person name="Gohl D.M."/>
        </authorList>
    </citation>
    <scope>NUCLEOTIDE SEQUENCE</scope>
    <source>
        <strain evidence="4">Duluth1</strain>
        <tissue evidence="4">Whole animal</tissue>
    </source>
</reference>
<evidence type="ECO:0000256" key="2">
    <source>
        <dbReference type="SAM" id="SignalP"/>
    </source>
</evidence>
<gene>
    <name evidence="4" type="ORF">DPMN_142356</name>
</gene>
<dbReference type="Proteomes" id="UP000828390">
    <property type="component" value="Unassembled WGS sequence"/>
</dbReference>
<dbReference type="PROSITE" id="PS50041">
    <property type="entry name" value="C_TYPE_LECTIN_2"/>
    <property type="match status" value="1"/>
</dbReference>
<reference evidence="4" key="2">
    <citation type="submission" date="2020-11" db="EMBL/GenBank/DDBJ databases">
        <authorList>
            <person name="McCartney M.A."/>
            <person name="Auch B."/>
            <person name="Kono T."/>
            <person name="Mallez S."/>
            <person name="Becker A."/>
            <person name="Gohl D.M."/>
            <person name="Silverstein K.A.T."/>
            <person name="Koren S."/>
            <person name="Bechman K.B."/>
            <person name="Herman A."/>
            <person name="Abrahante J.E."/>
            <person name="Garbe J."/>
        </authorList>
    </citation>
    <scope>NUCLEOTIDE SEQUENCE</scope>
    <source>
        <strain evidence="4">Duluth1</strain>
        <tissue evidence="4">Whole animal</tissue>
    </source>
</reference>
<dbReference type="InterPro" id="IPR016187">
    <property type="entry name" value="CTDL_fold"/>
</dbReference>
<dbReference type="Pfam" id="PF00059">
    <property type="entry name" value="Lectin_C"/>
    <property type="match status" value="1"/>
</dbReference>
<sequence length="160" mass="18403">MWNNRVCIAVCVCLSGCVSYYTTCKDGWLPFRGSCYLFHVEATTFTAAEQYCRQHENSHLVHIDDAIENSFLKDRMRLLKDRYWWIGLRDEDIEGVWKWFDNDEIATFTDFKPGDGGPHDIEDCATAEPGSDYRWVDVDCSVTVDVLCETRGHEEASVIG</sequence>